<organism evidence="2 3">
    <name type="scientific">Ramlibacter algicola</name>
    <dbReference type="NCBI Taxonomy" id="2795217"/>
    <lineage>
        <taxon>Bacteria</taxon>
        <taxon>Pseudomonadati</taxon>
        <taxon>Pseudomonadota</taxon>
        <taxon>Betaproteobacteria</taxon>
        <taxon>Burkholderiales</taxon>
        <taxon>Comamonadaceae</taxon>
        <taxon>Ramlibacter</taxon>
    </lineage>
</organism>
<evidence type="ECO:0000313" key="2">
    <source>
        <dbReference type="EMBL" id="MBK0392016.1"/>
    </source>
</evidence>
<dbReference type="Pfam" id="PF02613">
    <property type="entry name" value="Nitrate_red_del"/>
    <property type="match status" value="1"/>
</dbReference>
<dbReference type="AlphaFoldDB" id="A0A934Q033"/>
<dbReference type="Gene3D" id="1.10.3480.10">
    <property type="entry name" value="TorD-like"/>
    <property type="match status" value="1"/>
</dbReference>
<keyword evidence="3" id="KW-1185">Reference proteome</keyword>
<gene>
    <name evidence="2" type="ORF">I8E28_05390</name>
</gene>
<evidence type="ECO:0000313" key="3">
    <source>
        <dbReference type="Proteomes" id="UP000617041"/>
    </source>
</evidence>
<name>A0A934Q033_9BURK</name>
<sequence>MLADPGLQDTSDEDAARSSIYGLLARLLLRPQQVPLGWLASVDVGGDAHDPLSLTWSGLVAASRAGPQALHDAHAALFIAPGTPAINPYASWYRDGALMNTSLADLRSDLRELGLQRAKDARETEDHLGALCETMQQLILRGEPVETQAQFLRAHVLPWASRCLADIAEHPRAGLYAAAAAFATAFLASEDEALVQGETTA</sequence>
<dbReference type="InterPro" id="IPR020945">
    <property type="entry name" value="DMSO/NO3_reduct_chaperone"/>
</dbReference>
<dbReference type="EMBL" id="JAEDAO010000001">
    <property type="protein sequence ID" value="MBK0392016.1"/>
    <property type="molecule type" value="Genomic_DNA"/>
</dbReference>
<dbReference type="PANTHER" id="PTHR34227">
    <property type="entry name" value="CHAPERONE PROTEIN YCDY"/>
    <property type="match status" value="1"/>
</dbReference>
<keyword evidence="1" id="KW-0143">Chaperone</keyword>
<dbReference type="InterPro" id="IPR050289">
    <property type="entry name" value="TorD/DmsD_chaperones"/>
</dbReference>
<evidence type="ECO:0000256" key="1">
    <source>
        <dbReference type="ARBA" id="ARBA00023186"/>
    </source>
</evidence>
<reference evidence="2" key="1">
    <citation type="submission" date="2020-12" db="EMBL/GenBank/DDBJ databases">
        <title>Ramlibacter sp. nov., isolated from a freshwater alga, Cryptomonas.</title>
        <authorList>
            <person name="Kim H.M."/>
            <person name="Jeon C.O."/>
        </authorList>
    </citation>
    <scope>NUCLEOTIDE SEQUENCE</scope>
    <source>
        <strain evidence="2">CrO1</strain>
    </source>
</reference>
<proteinExistence type="predicted"/>
<dbReference type="SUPFAM" id="SSF89155">
    <property type="entry name" value="TorD-like"/>
    <property type="match status" value="1"/>
</dbReference>
<dbReference type="PANTHER" id="PTHR34227:SF1">
    <property type="entry name" value="DIMETHYL SULFOXIDE REDUCTASE CHAPERONE-RELATED"/>
    <property type="match status" value="1"/>
</dbReference>
<dbReference type="InterPro" id="IPR036411">
    <property type="entry name" value="TorD-like_sf"/>
</dbReference>
<accession>A0A934Q033</accession>
<dbReference type="Proteomes" id="UP000617041">
    <property type="component" value="Unassembled WGS sequence"/>
</dbReference>
<protein>
    <submittedName>
        <fullName evidence="2">Molecular chaperone TorD family protein</fullName>
    </submittedName>
</protein>
<dbReference type="RefSeq" id="WP_200786976.1">
    <property type="nucleotide sequence ID" value="NZ_JAEDAO010000001.1"/>
</dbReference>
<comment type="caution">
    <text evidence="2">The sequence shown here is derived from an EMBL/GenBank/DDBJ whole genome shotgun (WGS) entry which is preliminary data.</text>
</comment>